<feature type="region of interest" description="Disordered" evidence="1">
    <location>
        <begin position="1"/>
        <end position="30"/>
    </location>
</feature>
<protein>
    <submittedName>
        <fullName evidence="2">Uncharacterized protein</fullName>
    </submittedName>
</protein>
<feature type="non-terminal residue" evidence="2">
    <location>
        <position position="1"/>
    </location>
</feature>
<feature type="compositionally biased region" description="Basic and acidic residues" evidence="1">
    <location>
        <begin position="77"/>
        <end position="95"/>
    </location>
</feature>
<feature type="compositionally biased region" description="Basic and acidic residues" evidence="1">
    <location>
        <begin position="180"/>
        <end position="205"/>
    </location>
</feature>
<name>A0A6J4SC14_9ACTN</name>
<accession>A0A6J4SC14</accession>
<gene>
    <name evidence="2" type="ORF">AVDCRST_MAG17-735</name>
</gene>
<feature type="region of interest" description="Disordered" evidence="1">
    <location>
        <begin position="180"/>
        <end position="238"/>
    </location>
</feature>
<dbReference type="EMBL" id="CADCVV010000055">
    <property type="protein sequence ID" value="CAA9490240.1"/>
    <property type="molecule type" value="Genomic_DNA"/>
</dbReference>
<organism evidence="2">
    <name type="scientific">uncultured Solirubrobacterales bacterium</name>
    <dbReference type="NCBI Taxonomy" id="768556"/>
    <lineage>
        <taxon>Bacteria</taxon>
        <taxon>Bacillati</taxon>
        <taxon>Actinomycetota</taxon>
        <taxon>Thermoleophilia</taxon>
        <taxon>Solirubrobacterales</taxon>
        <taxon>environmental samples</taxon>
    </lineage>
</organism>
<feature type="non-terminal residue" evidence="2">
    <location>
        <position position="238"/>
    </location>
</feature>
<reference evidence="2" key="1">
    <citation type="submission" date="2020-02" db="EMBL/GenBank/DDBJ databases">
        <authorList>
            <person name="Meier V. D."/>
        </authorList>
    </citation>
    <scope>NUCLEOTIDE SEQUENCE</scope>
    <source>
        <strain evidence="2">AVDCRST_MAG17</strain>
    </source>
</reference>
<feature type="compositionally biased region" description="Basic residues" evidence="1">
    <location>
        <begin position="116"/>
        <end position="133"/>
    </location>
</feature>
<dbReference type="AlphaFoldDB" id="A0A6J4SC14"/>
<feature type="region of interest" description="Disordered" evidence="1">
    <location>
        <begin position="72"/>
        <end position="148"/>
    </location>
</feature>
<sequence>ERRAGQAPVPGPAALDGCRRLGRRGADRRGLADLLTGRPRPVRLDTAVRDERHADHRVDHAGRVVRHARVGGGHVAADAHRRAQPERGAAREARRAPAGARLPGCGRGRHDDRPGRVRRVTRRRRGRSGRRGARGGGRAPAGDRRRRRRLWLRPAHRLDGRRHRHLVRVCLRARGVHLPDPRARGVDLRAGDGRSSGADRRERGGGAHARRRTARDARLDAHHPRSGVATAAARRPEV</sequence>
<feature type="compositionally biased region" description="Basic and acidic residues" evidence="1">
    <location>
        <begin position="214"/>
        <end position="223"/>
    </location>
</feature>
<proteinExistence type="predicted"/>
<evidence type="ECO:0000313" key="2">
    <source>
        <dbReference type="EMBL" id="CAA9490240.1"/>
    </source>
</evidence>
<evidence type="ECO:0000256" key="1">
    <source>
        <dbReference type="SAM" id="MobiDB-lite"/>
    </source>
</evidence>